<dbReference type="InterPro" id="IPR050312">
    <property type="entry name" value="IolE/XylAMocC-like"/>
</dbReference>
<dbReference type="Proteomes" id="UP001303473">
    <property type="component" value="Unassembled WGS sequence"/>
</dbReference>
<evidence type="ECO:0000313" key="3">
    <source>
        <dbReference type="Proteomes" id="UP001303473"/>
    </source>
</evidence>
<dbReference type="Gene3D" id="3.20.20.150">
    <property type="entry name" value="Divalent-metal-dependent TIM barrel enzymes"/>
    <property type="match status" value="1"/>
</dbReference>
<dbReference type="AlphaFoldDB" id="A0AAN6S014"/>
<gene>
    <name evidence="2" type="ORF">QBC46DRAFT_271727</name>
</gene>
<dbReference type="InterPro" id="IPR013022">
    <property type="entry name" value="Xyl_isomerase-like_TIM-brl"/>
</dbReference>
<keyword evidence="3" id="KW-1185">Reference proteome</keyword>
<protein>
    <submittedName>
        <fullName evidence="2">3-dehydroshikimate dehydratase</fullName>
    </submittedName>
</protein>
<evidence type="ECO:0000313" key="2">
    <source>
        <dbReference type="EMBL" id="KAK3935449.1"/>
    </source>
</evidence>
<organism evidence="2 3">
    <name type="scientific">Diplogelasinospora grovesii</name>
    <dbReference type="NCBI Taxonomy" id="303347"/>
    <lineage>
        <taxon>Eukaryota</taxon>
        <taxon>Fungi</taxon>
        <taxon>Dikarya</taxon>
        <taxon>Ascomycota</taxon>
        <taxon>Pezizomycotina</taxon>
        <taxon>Sordariomycetes</taxon>
        <taxon>Sordariomycetidae</taxon>
        <taxon>Sordariales</taxon>
        <taxon>Diplogelasinosporaceae</taxon>
        <taxon>Diplogelasinospora</taxon>
    </lineage>
</organism>
<proteinExistence type="predicted"/>
<dbReference type="InterPro" id="IPR036237">
    <property type="entry name" value="Xyl_isomerase-like_sf"/>
</dbReference>
<dbReference type="PANTHER" id="PTHR12110:SF21">
    <property type="entry name" value="XYLOSE ISOMERASE-LIKE TIM BARREL DOMAIN-CONTAINING PROTEIN"/>
    <property type="match status" value="1"/>
</dbReference>
<name>A0AAN6S014_9PEZI</name>
<feature type="domain" description="Xylose isomerase-like TIM barrel" evidence="1">
    <location>
        <begin position="25"/>
        <end position="329"/>
    </location>
</feature>
<sequence>MPCRLAISSMSLGRCYAGHSLADKLDAAQKYGYQGIELFHEDLADVAERLSCDSPSSFPGGGDSAAAQIAAARRILQMCRTRGLEVICLQPFLRYDGLLDRTEHERRLETLSLWIELAHELQTDTIQIPANFLPADQVTEDLGVIVADLRKVADIGARSTPPLRFAYESLCFSTRVDTWQRCWEVVQRVDRPSFGMCLDTFNIAGRIYADPAVASGKTPNAEEAVRQSISALVAQVDPKKLFYVQVVDAERLREPLVEGHAFYNAEQPPRMSWSRNCRLFYGEEEYGAYLPVKDIARALFQGLGFEGWVSLELFNRRMADEGAEVPEELARRGAISWGKLVKDMRLAVAAPPPWSPQYTLVYLFLQLQMLCCKLNRSSISINAQTTDDGHRLVAEIAVMTPGLPGVDVGDVYLHEGDVDAEQCITDNDACVR</sequence>
<evidence type="ECO:0000259" key="1">
    <source>
        <dbReference type="Pfam" id="PF01261"/>
    </source>
</evidence>
<dbReference type="PANTHER" id="PTHR12110">
    <property type="entry name" value="HYDROXYPYRUVATE ISOMERASE"/>
    <property type="match status" value="1"/>
</dbReference>
<dbReference type="SUPFAM" id="SSF51658">
    <property type="entry name" value="Xylose isomerase-like"/>
    <property type="match status" value="1"/>
</dbReference>
<accession>A0AAN6S014</accession>
<reference evidence="3" key="1">
    <citation type="journal article" date="2023" name="Mol. Phylogenet. Evol.">
        <title>Genome-scale phylogeny and comparative genomics of the fungal order Sordariales.</title>
        <authorList>
            <person name="Hensen N."/>
            <person name="Bonometti L."/>
            <person name="Westerberg I."/>
            <person name="Brannstrom I.O."/>
            <person name="Guillou S."/>
            <person name="Cros-Aarteil S."/>
            <person name="Calhoun S."/>
            <person name="Haridas S."/>
            <person name="Kuo A."/>
            <person name="Mondo S."/>
            <person name="Pangilinan J."/>
            <person name="Riley R."/>
            <person name="LaButti K."/>
            <person name="Andreopoulos B."/>
            <person name="Lipzen A."/>
            <person name="Chen C."/>
            <person name="Yan M."/>
            <person name="Daum C."/>
            <person name="Ng V."/>
            <person name="Clum A."/>
            <person name="Steindorff A."/>
            <person name="Ohm R.A."/>
            <person name="Martin F."/>
            <person name="Silar P."/>
            <person name="Natvig D.O."/>
            <person name="Lalanne C."/>
            <person name="Gautier V."/>
            <person name="Ament-Velasquez S.L."/>
            <person name="Kruys A."/>
            <person name="Hutchinson M.I."/>
            <person name="Powell A.J."/>
            <person name="Barry K."/>
            <person name="Miller A.N."/>
            <person name="Grigoriev I.V."/>
            <person name="Debuchy R."/>
            <person name="Gladieux P."/>
            <person name="Hiltunen Thoren M."/>
            <person name="Johannesson H."/>
        </authorList>
    </citation>
    <scope>NUCLEOTIDE SEQUENCE [LARGE SCALE GENOMIC DNA]</scope>
    <source>
        <strain evidence="3">CBS 340.73</strain>
    </source>
</reference>
<dbReference type="Pfam" id="PF01261">
    <property type="entry name" value="AP_endonuc_2"/>
    <property type="match status" value="1"/>
</dbReference>
<dbReference type="EMBL" id="MU853923">
    <property type="protein sequence ID" value="KAK3935449.1"/>
    <property type="molecule type" value="Genomic_DNA"/>
</dbReference>
<comment type="caution">
    <text evidence="2">The sequence shown here is derived from an EMBL/GenBank/DDBJ whole genome shotgun (WGS) entry which is preliminary data.</text>
</comment>